<dbReference type="PANTHER" id="PTHR12110:SF53">
    <property type="entry name" value="BLR5974 PROTEIN"/>
    <property type="match status" value="1"/>
</dbReference>
<name>A0A1F6EE89_9BACT</name>
<dbReference type="EMBL" id="MFLV01000004">
    <property type="protein sequence ID" value="OGG71991.1"/>
    <property type="molecule type" value="Genomic_DNA"/>
</dbReference>
<feature type="domain" description="Xylose isomerase-like TIM barrel" evidence="1">
    <location>
        <begin position="133"/>
        <end position="263"/>
    </location>
</feature>
<accession>A0A1F6EE89</accession>
<dbReference type="STRING" id="1798508.A3A35_01205"/>
<dbReference type="InterPro" id="IPR036237">
    <property type="entry name" value="Xyl_isomerase-like_sf"/>
</dbReference>
<dbReference type="Pfam" id="PF01261">
    <property type="entry name" value="AP_endonuc_2"/>
    <property type="match status" value="1"/>
</dbReference>
<organism evidence="2 3">
    <name type="scientific">Candidatus Kaiserbacteria bacterium RIFCSPLOWO2_01_FULL_51_21</name>
    <dbReference type="NCBI Taxonomy" id="1798508"/>
    <lineage>
        <taxon>Bacteria</taxon>
        <taxon>Candidatus Kaiseribacteriota</taxon>
    </lineage>
</organism>
<dbReference type="SUPFAM" id="SSF51658">
    <property type="entry name" value="Xylose isomerase-like"/>
    <property type="match status" value="1"/>
</dbReference>
<proteinExistence type="predicted"/>
<comment type="caution">
    <text evidence="2">The sequence shown here is derived from an EMBL/GenBank/DDBJ whole genome shotgun (WGS) entry which is preliminary data.</text>
</comment>
<dbReference type="PANTHER" id="PTHR12110">
    <property type="entry name" value="HYDROXYPYRUVATE ISOMERASE"/>
    <property type="match status" value="1"/>
</dbReference>
<evidence type="ECO:0000313" key="3">
    <source>
        <dbReference type="Proteomes" id="UP000179115"/>
    </source>
</evidence>
<dbReference type="AlphaFoldDB" id="A0A1F6EE89"/>
<gene>
    <name evidence="2" type="ORF">A3A35_01205</name>
</gene>
<evidence type="ECO:0000313" key="2">
    <source>
        <dbReference type="EMBL" id="OGG71991.1"/>
    </source>
</evidence>
<dbReference type="Proteomes" id="UP000179115">
    <property type="component" value="Unassembled WGS sequence"/>
</dbReference>
<protein>
    <recommendedName>
        <fullName evidence="1">Xylose isomerase-like TIM barrel domain-containing protein</fullName>
    </recommendedName>
</protein>
<sequence length="268" mass="29795">MKHFPIGVLQGRLTPSNGRGIQFFPDSPGEWEREFELAPQANIDCIQWVCNKTDNPLFDESTRALVRDIIARTRIRVRNMDVQLLTKLDIQDCPDTLIEKICSSLADINGGTVELPLMEASSLLEKNFYADRVSSLFRFLAVAERHKTPIAVETDLPPKELAKLLDTFPSITAVYDTGNSAGMGYDMPEEIAAYGTRISNVHIKDKPRGGATVPLGTGSVDFPKLFQLLGSLSYTGLVTLQAARGQDGEEIKTIKQQIEFVQQYAKYL</sequence>
<dbReference type="InterPro" id="IPR013022">
    <property type="entry name" value="Xyl_isomerase-like_TIM-brl"/>
</dbReference>
<dbReference type="InterPro" id="IPR050312">
    <property type="entry name" value="IolE/XylAMocC-like"/>
</dbReference>
<evidence type="ECO:0000259" key="1">
    <source>
        <dbReference type="Pfam" id="PF01261"/>
    </source>
</evidence>
<dbReference type="Gene3D" id="3.20.20.150">
    <property type="entry name" value="Divalent-metal-dependent TIM barrel enzymes"/>
    <property type="match status" value="1"/>
</dbReference>
<reference evidence="2 3" key="1">
    <citation type="journal article" date="2016" name="Nat. Commun.">
        <title>Thousands of microbial genomes shed light on interconnected biogeochemical processes in an aquifer system.</title>
        <authorList>
            <person name="Anantharaman K."/>
            <person name="Brown C.T."/>
            <person name="Hug L.A."/>
            <person name="Sharon I."/>
            <person name="Castelle C.J."/>
            <person name="Probst A.J."/>
            <person name="Thomas B.C."/>
            <person name="Singh A."/>
            <person name="Wilkins M.J."/>
            <person name="Karaoz U."/>
            <person name="Brodie E.L."/>
            <person name="Williams K.H."/>
            <person name="Hubbard S.S."/>
            <person name="Banfield J.F."/>
        </authorList>
    </citation>
    <scope>NUCLEOTIDE SEQUENCE [LARGE SCALE GENOMIC DNA]</scope>
</reference>